<feature type="region of interest" description="Disordered" evidence="1">
    <location>
        <begin position="763"/>
        <end position="793"/>
    </location>
</feature>
<accession>A0ABV0DJD2</accession>
<organism evidence="2 3">
    <name type="scientific">Pseudomonas sichuanensis</name>
    <dbReference type="NCBI Taxonomy" id="2213015"/>
    <lineage>
        <taxon>Bacteria</taxon>
        <taxon>Pseudomonadati</taxon>
        <taxon>Pseudomonadota</taxon>
        <taxon>Gammaproteobacteria</taxon>
        <taxon>Pseudomonadales</taxon>
        <taxon>Pseudomonadaceae</taxon>
        <taxon>Pseudomonas</taxon>
    </lineage>
</organism>
<gene>
    <name evidence="2" type="ORF">ABFE88_19050</name>
</gene>
<evidence type="ECO:0000313" key="3">
    <source>
        <dbReference type="Proteomes" id="UP001424532"/>
    </source>
</evidence>
<comment type="caution">
    <text evidence="2">The sequence shown here is derived from an EMBL/GenBank/DDBJ whole genome shotgun (WGS) entry which is preliminary data.</text>
</comment>
<reference evidence="2 3" key="1">
    <citation type="submission" date="2024-05" db="EMBL/GenBank/DDBJ databases">
        <title>Sequence of Lycoming College course isolates.</title>
        <authorList>
            <person name="Reigle C.A."/>
            <person name="Newman J.D."/>
        </authorList>
    </citation>
    <scope>NUCLEOTIDE SEQUENCE [LARGE SCALE GENOMIC DNA]</scope>
    <source>
        <strain evidence="2 3">CAR-09</strain>
    </source>
</reference>
<evidence type="ECO:0000256" key="1">
    <source>
        <dbReference type="SAM" id="MobiDB-lite"/>
    </source>
</evidence>
<dbReference type="RefSeq" id="WP_347150987.1">
    <property type="nucleotide sequence ID" value="NZ_JBDLYL010000022.1"/>
</dbReference>
<name>A0ABV0DJD2_9PSED</name>
<sequence length="1172" mass="126313">MQKTSQVVYLDALDGHNTLHASFTVGSDIIDYIEPARTFGRDDLIDPNTKGRFQQRMVALPDRRGVAVQPMVITLGKGQHLSLVRRDDESSAGWQSLPLHDKVVAFAAAWAMVDGKELTTLAVALDEGVGASRLLVAYGFDAQTIDWQQLPWRDHGTRDGLAIDALRVQPGDDGVWTVLISAAGSAGQDVYLVRSNTPASLKEHCVRFSVVRDIREILDFDVGMIEGRPALHTLGLGSGDGQLLLNARKLPQFKDGRPEITSGSAFLCPAGVRVMAMGQTRWMGTDVYVAGKGVWRLPAESLAEQDDAEFESVIPASLAHDVLQLSVCEAADGATSVWALQSDGTLLVAQRAGLSAAWGEPVALRRQVLDLAPVVGDDKLTGSVLVVYENGQAAHQWRDAEGHWQETLIRVADPDASASITCFSTNISVLDPAGIPRGEATLQLRTSVLSTLVVNGRSLFVGPQDPVRVQTDLSGNLRIFNRALSFTPASYELSLEGLEQVLEINPAASLYQRFTGMSAAELQGAELPGGQGKLLPQALHGKEGTRTVETLLAVLRQAAVLVGGDQATGVRLRDGDQGFHSSLDTRHVADDFCLAVSSRQGQLQAPPVSALAGASTAAAVILPGLGQSLSDLLEGLWRHEDSPVAFLIRKVSGVVEFVCEVAGKVKRFVLDTLEKIGGFFSWLWQQVRTGIDKVWSYAKFLFDWGDISAVRETMADFIGEELKMLATRIHDLREVTTPAFEKAIKAIDKKSIELNLIGDWQKQPVPPGSGSVTQAQREARHKQQNVSHSGPGGGMMDLLGSIVALVVKVEMPQAQTFEGMTSAFDKQMSAFANSGPTLQESFQHILGPQGFTLADFDLDKLTRILYALVLNAAKKVTIATQALVEKLIDSVAGFVDLLRRILFAKISFPFIEKTFALLTGKSLDTGVRLIDIILFVPSVLGTVTYKLFMGDRPLAPVLASRPALAGALTAQSSANASALDYLKDVVSTYVGMAVLSMGMASAMTGAKAQKATKPLDCLLLSGKAGLLLLKAPWRANDAPSAAANQLRYIVFWLGVSGIAYKGWHLYQGREENLSSYHLDNVDSAETANGVEMMFMTMQSAMKLLALAYEDDPQLLEALQFVARNSALTAYKACTFYPEPLTRGKVVAAATAGAFAFDFMVGMFRHGTGAPKI</sequence>
<proteinExistence type="predicted"/>
<dbReference type="Proteomes" id="UP001424532">
    <property type="component" value="Unassembled WGS sequence"/>
</dbReference>
<protein>
    <submittedName>
        <fullName evidence="2">Uncharacterized protein</fullName>
    </submittedName>
</protein>
<evidence type="ECO:0000313" key="2">
    <source>
        <dbReference type="EMBL" id="MEN8641748.1"/>
    </source>
</evidence>
<dbReference type="EMBL" id="JBDLYL010000022">
    <property type="protein sequence ID" value="MEN8641748.1"/>
    <property type="molecule type" value="Genomic_DNA"/>
</dbReference>
<keyword evidence="3" id="KW-1185">Reference proteome</keyword>